<reference evidence="8" key="1">
    <citation type="submission" date="2022-07" db="EMBL/GenBank/DDBJ databases">
        <title>Isolation, identification, and degradation of a PFOSA degrading strain from sewage treatment plant.</title>
        <authorList>
            <person name="Zhang L."/>
            <person name="Huo Y."/>
        </authorList>
    </citation>
    <scope>NUCLEOTIDE SEQUENCE</scope>
    <source>
        <strain evidence="8">C1</strain>
    </source>
</reference>
<feature type="transmembrane region" description="Helical" evidence="7">
    <location>
        <begin position="7"/>
        <end position="27"/>
    </location>
</feature>
<organism evidence="8 9">
    <name type="scientific">Flavobacterium cerinum</name>
    <dbReference type="NCBI Taxonomy" id="2502784"/>
    <lineage>
        <taxon>Bacteria</taxon>
        <taxon>Pseudomonadati</taxon>
        <taxon>Bacteroidota</taxon>
        <taxon>Flavobacteriia</taxon>
        <taxon>Flavobacteriales</taxon>
        <taxon>Flavobacteriaceae</taxon>
        <taxon>Flavobacterium</taxon>
    </lineage>
</organism>
<evidence type="ECO:0000256" key="6">
    <source>
        <dbReference type="ARBA" id="ARBA00023315"/>
    </source>
</evidence>
<evidence type="ECO:0000313" key="8">
    <source>
        <dbReference type="EMBL" id="UUC44278.1"/>
    </source>
</evidence>
<proteinExistence type="predicted"/>
<dbReference type="PIRSF" id="PIRSF026649">
    <property type="entry name" value="MsbB"/>
    <property type="match status" value="1"/>
</dbReference>
<dbReference type="PANTHER" id="PTHR30606">
    <property type="entry name" value="LIPID A BIOSYNTHESIS LAUROYL ACYLTRANSFERASE"/>
    <property type="match status" value="1"/>
</dbReference>
<keyword evidence="5 7" id="KW-0472">Membrane</keyword>
<name>A0ABY5IN55_9FLAO</name>
<gene>
    <name evidence="8" type="ORF">NOX80_11605</name>
</gene>
<keyword evidence="7" id="KW-1133">Transmembrane helix</keyword>
<keyword evidence="2" id="KW-1003">Cell membrane</keyword>
<evidence type="ECO:0000256" key="5">
    <source>
        <dbReference type="ARBA" id="ARBA00023136"/>
    </source>
</evidence>
<dbReference type="PANTHER" id="PTHR30606:SF10">
    <property type="entry name" value="PHOSPHATIDYLINOSITOL MANNOSIDE ACYLTRANSFERASE"/>
    <property type="match status" value="1"/>
</dbReference>
<keyword evidence="9" id="KW-1185">Reference proteome</keyword>
<keyword evidence="6 8" id="KW-0012">Acyltransferase</keyword>
<dbReference type="CDD" id="cd07984">
    <property type="entry name" value="LPLAT_LABLAT-like"/>
    <property type="match status" value="1"/>
</dbReference>
<evidence type="ECO:0000256" key="7">
    <source>
        <dbReference type="SAM" id="Phobius"/>
    </source>
</evidence>
<evidence type="ECO:0000313" key="9">
    <source>
        <dbReference type="Proteomes" id="UP001059844"/>
    </source>
</evidence>
<sequence>MQFILYIIAYPFLWCVSILPFPVFYLLSDCVYFIVYHVIGYRKKTVRDNLADTLPHLSVAERRRIEKKFFQHMCDMFLEMVKTMTISEAEMKKRFVFTNIELVKEMERKNKSIIMMCAHYASWEWLIIIEKYIDFGTYAVYKKIQNKYFDKLIRDIRSRFKSTLIEAKETVDVIRRNEIENKKGFYGFASDQSPQLHRTNYFDTFMGINVPVFTGAEMLAKKLDLSLVFVKVQKVKRGHYQATFVPLAENPKEIPNYEITSTYLRMVEEQIYEAPEFYLWTHKRWKHRDKQSERSPRIKKALN</sequence>
<evidence type="ECO:0000256" key="4">
    <source>
        <dbReference type="ARBA" id="ARBA00022679"/>
    </source>
</evidence>
<evidence type="ECO:0000256" key="3">
    <source>
        <dbReference type="ARBA" id="ARBA00022519"/>
    </source>
</evidence>
<dbReference type="Proteomes" id="UP001059844">
    <property type="component" value="Chromosome"/>
</dbReference>
<evidence type="ECO:0000256" key="2">
    <source>
        <dbReference type="ARBA" id="ARBA00022475"/>
    </source>
</evidence>
<dbReference type="RefSeq" id="WP_256549952.1">
    <property type="nucleotide sequence ID" value="NZ_CP101751.1"/>
</dbReference>
<keyword evidence="4" id="KW-0808">Transferase</keyword>
<comment type="subcellular location">
    <subcellularLocation>
        <location evidence="1">Cell inner membrane</location>
    </subcellularLocation>
</comment>
<dbReference type="GO" id="GO:0016746">
    <property type="term" value="F:acyltransferase activity"/>
    <property type="evidence" value="ECO:0007669"/>
    <property type="project" value="UniProtKB-KW"/>
</dbReference>
<keyword evidence="3" id="KW-0997">Cell inner membrane</keyword>
<dbReference type="EMBL" id="CP101751">
    <property type="protein sequence ID" value="UUC44278.1"/>
    <property type="molecule type" value="Genomic_DNA"/>
</dbReference>
<keyword evidence="7" id="KW-0812">Transmembrane</keyword>
<dbReference type="Pfam" id="PF03279">
    <property type="entry name" value="Lip_A_acyltrans"/>
    <property type="match status" value="1"/>
</dbReference>
<dbReference type="InterPro" id="IPR004960">
    <property type="entry name" value="LipA_acyltrans"/>
</dbReference>
<evidence type="ECO:0000256" key="1">
    <source>
        <dbReference type="ARBA" id="ARBA00004533"/>
    </source>
</evidence>
<protein>
    <submittedName>
        <fullName evidence="8">Lysophospholipid acyltransferase family protein</fullName>
    </submittedName>
</protein>
<accession>A0ABY5IN55</accession>